<name>A0A4P7N9T5_PYROR</name>
<feature type="compositionally biased region" description="Basic and acidic residues" evidence="4">
    <location>
        <begin position="356"/>
        <end position="378"/>
    </location>
</feature>
<organism evidence="6 7">
    <name type="scientific">Pyricularia oryzae</name>
    <name type="common">Rice blast fungus</name>
    <name type="synonym">Magnaporthe oryzae</name>
    <dbReference type="NCBI Taxonomy" id="318829"/>
    <lineage>
        <taxon>Eukaryota</taxon>
        <taxon>Fungi</taxon>
        <taxon>Dikarya</taxon>
        <taxon>Ascomycota</taxon>
        <taxon>Pezizomycotina</taxon>
        <taxon>Sordariomycetes</taxon>
        <taxon>Sordariomycetidae</taxon>
        <taxon>Magnaporthales</taxon>
        <taxon>Pyriculariaceae</taxon>
        <taxon>Pyricularia</taxon>
    </lineage>
</organism>
<feature type="compositionally biased region" description="Low complexity" evidence="4">
    <location>
        <begin position="84"/>
        <end position="95"/>
    </location>
</feature>
<dbReference type="Proteomes" id="UP000294847">
    <property type="component" value="Chromosome 2"/>
</dbReference>
<evidence type="ECO:0000256" key="4">
    <source>
        <dbReference type="SAM" id="MobiDB-lite"/>
    </source>
</evidence>
<evidence type="ECO:0000256" key="2">
    <source>
        <dbReference type="ARBA" id="ARBA00022763"/>
    </source>
</evidence>
<evidence type="ECO:0000313" key="7">
    <source>
        <dbReference type="Proteomes" id="UP000294847"/>
    </source>
</evidence>
<dbReference type="GO" id="GO:0042393">
    <property type="term" value="F:histone binding"/>
    <property type="evidence" value="ECO:0007669"/>
    <property type="project" value="TreeGrafter"/>
</dbReference>
<comment type="subcellular location">
    <subcellularLocation>
        <location evidence="1">Nucleus</location>
    </subcellularLocation>
</comment>
<feature type="compositionally biased region" description="Polar residues" evidence="4">
    <location>
        <begin position="518"/>
        <end position="528"/>
    </location>
</feature>
<sequence>MTIYLQRPCQLKTAAISQTMAKKKAKPKLKTRQDAVFATSLSGSTPLASFSSEPDGNYDLVQLPPKTNRSVSNVTDAPLHEPSEAVVGDAEVAAGFSASRARHPRQTPATRHKMSCGTQSTTQNNEERSSYERYRATDYSYHPPLDNPEETRDASPLLSTAPVDSPPRSLPEEEDDDTGGVLFRLSQTDGGETQISVDNGPAAADAAESQNYFQRSFPKMLPPETPANANPFAGKGQGTVLPGSEMFMHTQFSAAARAGISPTSSRPSPNMFAHNTISPNFVDASPLQARGARHSPPAPTSSPQPLTGTSSRRFDIGADLVPQCELDSEVTEIPESPQPKSHRGRRVPTKPVGEYEPMKDSQERRERAEPRSNRKSDPDWSDDDFVSGRIRSRRVAGIQGLRSTTFNRNSSREEEVEVPSTNKKKRSISGDAERYPAEHRAEDICADESTQDLSTQDARSVADSQEQVPKVDNTSSREAIPETSPPRVASGRQVGSSAPEKSADQSYSQLPSELAITASISAPSTKPKSSFIPASTHPASVVSTPEACMSTRLRKRREKLAPSMPLTSSAGTLDLPRRDHSPEQEEHLDKQGPPASSSATMDPQNTMSDLSSLGTTPEQSNETTPATEDSAAPEGVGAILRIESSPADVKSRQRVVTKTYSSKPKNTSRSNRISRKSVIRSPTSSLDELARSPAFVQAPGHNLRASRLGRTSVSTTFERAPTSTPNRGPKIFNGMVFAISFSSKKPREGVEYSGLTEQVSTIEKKIQQAGGRVLNNGFDELFESQPVQNAIAESEDDKTSPADSDLRLTPTARSTGFTALIADSHHRKSKYMQALALGLPCLSARWVTTCITKGKVVDWEPYLLCAGQSTFLGDAYRSRNLLPYDAITAKLQDVVQKRSRLLADSKILIVMKKSEEVKKMAYIFLARALGASISRVFTADEARESLRAAQDRGNPYDWVYVGEKSITDQLFEETPEAIFPMLKKGKKRKRASVTDAASNSSAGPPPKRIRTLSDELVVQSLILGRLIEAEEMEE</sequence>
<feature type="compositionally biased region" description="Basic and acidic residues" evidence="4">
    <location>
        <begin position="431"/>
        <end position="443"/>
    </location>
</feature>
<dbReference type="GO" id="GO:0045944">
    <property type="term" value="P:positive regulation of transcription by RNA polymerase II"/>
    <property type="evidence" value="ECO:0007669"/>
    <property type="project" value="TreeGrafter"/>
</dbReference>
<dbReference type="Gene3D" id="3.40.50.10190">
    <property type="entry name" value="BRCT domain"/>
    <property type="match status" value="1"/>
</dbReference>
<dbReference type="EMBL" id="CP034205">
    <property type="protein sequence ID" value="QBZ56914.1"/>
    <property type="molecule type" value="Genomic_DNA"/>
</dbReference>
<feature type="compositionally biased region" description="Basic and acidic residues" evidence="4">
    <location>
        <begin position="125"/>
        <end position="136"/>
    </location>
</feature>
<evidence type="ECO:0000256" key="1">
    <source>
        <dbReference type="ARBA" id="ARBA00004123"/>
    </source>
</evidence>
<dbReference type="FunFam" id="3.40.50.10190:FF:000083">
    <property type="entry name" value="DNA damage repair protein (Rad9)"/>
    <property type="match status" value="1"/>
</dbReference>
<dbReference type="InterPro" id="IPR047252">
    <property type="entry name" value="TP53BP1-like"/>
</dbReference>
<feature type="compositionally biased region" description="Basic residues" evidence="4">
    <location>
        <begin position="100"/>
        <end position="114"/>
    </location>
</feature>
<evidence type="ECO:0000256" key="3">
    <source>
        <dbReference type="ARBA" id="ARBA00023242"/>
    </source>
</evidence>
<reference evidence="6 7" key="1">
    <citation type="journal article" date="2019" name="Mol. Biol. Evol.">
        <title>Blast fungal genomes show frequent chromosomal changes, gene gains and losses, and effector gene turnover.</title>
        <authorList>
            <person name="Gomez Luciano L.B."/>
            <person name="Jason Tsai I."/>
            <person name="Chuma I."/>
            <person name="Tosa Y."/>
            <person name="Chen Y.H."/>
            <person name="Li J.Y."/>
            <person name="Li M.Y."/>
            <person name="Jade Lu M.Y."/>
            <person name="Nakayashiki H."/>
            <person name="Li W.H."/>
        </authorList>
    </citation>
    <scope>NUCLEOTIDE SEQUENCE [LARGE SCALE GENOMIC DNA]</scope>
    <source>
        <strain evidence="6">MZ5-1-6</strain>
    </source>
</reference>
<dbReference type="AlphaFoldDB" id="A0A4P7N9T5"/>
<feature type="region of interest" description="Disordered" evidence="4">
    <location>
        <begin position="64"/>
        <end position="183"/>
    </location>
</feature>
<dbReference type="PROSITE" id="PS50172">
    <property type="entry name" value="BRCT"/>
    <property type="match status" value="1"/>
</dbReference>
<feature type="compositionally biased region" description="Polar residues" evidence="4">
    <location>
        <begin position="451"/>
        <end position="477"/>
    </location>
</feature>
<dbReference type="CDD" id="cd17745">
    <property type="entry name" value="BRCT_p53bp1_rpt1"/>
    <property type="match status" value="1"/>
</dbReference>
<protein>
    <recommendedName>
        <fullName evidence="5">BRCT domain-containing protein</fullName>
    </recommendedName>
</protein>
<proteinExistence type="predicted"/>
<feature type="region of interest" description="Disordered" evidence="4">
    <location>
        <begin position="258"/>
        <end position="312"/>
    </location>
</feature>
<feature type="region of interest" description="Disordered" evidence="4">
    <location>
        <begin position="990"/>
        <end position="1009"/>
    </location>
</feature>
<dbReference type="SUPFAM" id="SSF52113">
    <property type="entry name" value="BRCT domain"/>
    <property type="match status" value="1"/>
</dbReference>
<dbReference type="InterPro" id="IPR036420">
    <property type="entry name" value="BRCT_dom_sf"/>
</dbReference>
<feature type="compositionally biased region" description="Basic and acidic residues" evidence="4">
    <location>
        <begin position="575"/>
        <end position="590"/>
    </location>
</feature>
<dbReference type="SMART" id="SM00292">
    <property type="entry name" value="BRCT"/>
    <property type="match status" value="1"/>
</dbReference>
<dbReference type="GO" id="GO:0005634">
    <property type="term" value="C:nucleus"/>
    <property type="evidence" value="ECO:0007669"/>
    <property type="project" value="UniProtKB-SubCell"/>
</dbReference>
<accession>A0A4P7N9T5</accession>
<gene>
    <name evidence="6" type="ORF">PoMZ_01832</name>
</gene>
<feature type="domain" description="BRCT" evidence="5">
    <location>
        <begin position="727"/>
        <end position="864"/>
    </location>
</feature>
<dbReference type="InterPro" id="IPR047249">
    <property type="entry name" value="BRCT_p53bp1-like_rpt1"/>
</dbReference>
<feature type="compositionally biased region" description="Polar residues" evidence="4">
    <location>
        <begin position="261"/>
        <end position="279"/>
    </location>
</feature>
<dbReference type="InterPro" id="IPR001357">
    <property type="entry name" value="BRCT_dom"/>
</dbReference>
<evidence type="ECO:0000259" key="5">
    <source>
        <dbReference type="PROSITE" id="PS50172"/>
    </source>
</evidence>
<keyword evidence="3" id="KW-0539">Nucleus</keyword>
<dbReference type="Pfam" id="PF00533">
    <property type="entry name" value="BRCT"/>
    <property type="match status" value="1"/>
</dbReference>
<evidence type="ECO:0000313" key="6">
    <source>
        <dbReference type="EMBL" id="QBZ56914.1"/>
    </source>
</evidence>
<feature type="region of interest" description="Disordered" evidence="4">
    <location>
        <begin position="328"/>
        <end position="685"/>
    </location>
</feature>
<dbReference type="GO" id="GO:0000077">
    <property type="term" value="P:DNA damage checkpoint signaling"/>
    <property type="evidence" value="ECO:0007669"/>
    <property type="project" value="TreeGrafter"/>
</dbReference>
<dbReference type="PANTHER" id="PTHR15321:SF3">
    <property type="entry name" value="TP53-BINDING PROTEIN 1"/>
    <property type="match status" value="1"/>
</dbReference>
<feature type="compositionally biased region" description="Polar residues" evidence="4">
    <location>
        <begin position="65"/>
        <end position="75"/>
    </location>
</feature>
<feature type="compositionally biased region" description="Polar residues" evidence="4">
    <location>
        <begin position="654"/>
        <end position="671"/>
    </location>
</feature>
<keyword evidence="2" id="KW-0227">DNA damage</keyword>
<feature type="compositionally biased region" description="Polar residues" evidence="4">
    <location>
        <begin position="594"/>
        <end position="627"/>
    </location>
</feature>
<dbReference type="PANTHER" id="PTHR15321">
    <property type="entry name" value="TUMOR SUPPRESSOR P53-BINDING PROTEIN 1"/>
    <property type="match status" value="1"/>
</dbReference>